<organism evidence="1 2">
    <name type="scientific">Schizothecium vesticola</name>
    <dbReference type="NCBI Taxonomy" id="314040"/>
    <lineage>
        <taxon>Eukaryota</taxon>
        <taxon>Fungi</taxon>
        <taxon>Dikarya</taxon>
        <taxon>Ascomycota</taxon>
        <taxon>Pezizomycotina</taxon>
        <taxon>Sordariomycetes</taxon>
        <taxon>Sordariomycetidae</taxon>
        <taxon>Sordariales</taxon>
        <taxon>Schizotheciaceae</taxon>
        <taxon>Schizothecium</taxon>
    </lineage>
</organism>
<dbReference type="EMBL" id="JAUKUD010000001">
    <property type="protein sequence ID" value="KAK0753516.1"/>
    <property type="molecule type" value="Genomic_DNA"/>
</dbReference>
<sequence>MYKIPGQPEHYRLSATRLEGTKRQSPKTLVPVSNVNKHFWLRTRYVSAYAAGLFQLHPHVLELHICPSTVASLIGSCVVRLPAFAASWVQAVLPEWFLPSHVVLKKQKEDGEAMINEERFDTEVKAYGRLTPLQGVVIPTCYGRLR</sequence>
<evidence type="ECO:0000313" key="1">
    <source>
        <dbReference type="EMBL" id="KAK0753516.1"/>
    </source>
</evidence>
<dbReference type="Proteomes" id="UP001172155">
    <property type="component" value="Unassembled WGS sequence"/>
</dbReference>
<dbReference type="AlphaFoldDB" id="A0AA40FA44"/>
<evidence type="ECO:0000313" key="2">
    <source>
        <dbReference type="Proteomes" id="UP001172155"/>
    </source>
</evidence>
<comment type="caution">
    <text evidence="1">The sequence shown here is derived from an EMBL/GenBank/DDBJ whole genome shotgun (WGS) entry which is preliminary data.</text>
</comment>
<accession>A0AA40FA44</accession>
<reference evidence="1" key="1">
    <citation type="submission" date="2023-06" db="EMBL/GenBank/DDBJ databases">
        <title>Genome-scale phylogeny and comparative genomics of the fungal order Sordariales.</title>
        <authorList>
            <consortium name="Lawrence Berkeley National Laboratory"/>
            <person name="Hensen N."/>
            <person name="Bonometti L."/>
            <person name="Westerberg I."/>
            <person name="Brannstrom I.O."/>
            <person name="Guillou S."/>
            <person name="Cros-Aarteil S."/>
            <person name="Calhoun S."/>
            <person name="Haridas S."/>
            <person name="Kuo A."/>
            <person name="Mondo S."/>
            <person name="Pangilinan J."/>
            <person name="Riley R."/>
            <person name="LaButti K."/>
            <person name="Andreopoulos B."/>
            <person name="Lipzen A."/>
            <person name="Chen C."/>
            <person name="Yanf M."/>
            <person name="Daum C."/>
            <person name="Ng V."/>
            <person name="Clum A."/>
            <person name="Steindorff A."/>
            <person name="Ohm R."/>
            <person name="Martin F."/>
            <person name="Silar P."/>
            <person name="Natvig D."/>
            <person name="Lalanne C."/>
            <person name="Gautier V."/>
            <person name="Ament-velasquez S.L."/>
            <person name="Kruys A."/>
            <person name="Hutchinson M.I."/>
            <person name="Powell A.J."/>
            <person name="Barry K."/>
            <person name="Miller A.N."/>
            <person name="Grigoriev I.V."/>
            <person name="Debuchy R."/>
            <person name="Gladieux P."/>
            <person name="Thoren M.H."/>
            <person name="Johannesson H."/>
        </authorList>
    </citation>
    <scope>NUCLEOTIDE SEQUENCE</scope>
    <source>
        <strain evidence="1">SMH3187-1</strain>
    </source>
</reference>
<proteinExistence type="predicted"/>
<protein>
    <submittedName>
        <fullName evidence="1">Uncharacterized protein</fullName>
    </submittedName>
</protein>
<name>A0AA40FA44_9PEZI</name>
<keyword evidence="2" id="KW-1185">Reference proteome</keyword>
<gene>
    <name evidence="1" type="ORF">B0T18DRAFT_385553</name>
</gene>